<gene>
    <name evidence="4" type="ORF">TSOC_000467</name>
</gene>
<sequence>MSYLVSHTCDLPCITCKLVGTKIILAREAEVCCTNCGTVSETSLMDGRQEHRAYTDDTGRKEDPSHVGMPEKFNALFGPSLGCTSDNSTPWGKRLAKITAESRRLAPSGKPPPPRGVVSAIKDFERIAASAKFPDNIIQIANEMFTEFIDKGCVAGPGRKTAYAVCIYYSSNSERKRSLREISTIFDVKNITHMCNTVHNALVGREQWKSFFLDRVVKGIDVVQRMFMHVQSKIPSKLHKEVKLQCDKIWTMLNNNDKLDRINNSNPEGVSVAVIFTACAICNFGDIQPKAIMAACKAAGYTVCANRFNEHLSTICTEMCRVNAANEKLKVIMKVIMKCTKKKVITKTYS</sequence>
<dbReference type="GO" id="GO:0005634">
    <property type="term" value="C:nucleus"/>
    <property type="evidence" value="ECO:0007669"/>
    <property type="project" value="TreeGrafter"/>
</dbReference>
<organism evidence="4 5">
    <name type="scientific">Tetrabaena socialis</name>
    <dbReference type="NCBI Taxonomy" id="47790"/>
    <lineage>
        <taxon>Eukaryota</taxon>
        <taxon>Viridiplantae</taxon>
        <taxon>Chlorophyta</taxon>
        <taxon>core chlorophytes</taxon>
        <taxon>Chlorophyceae</taxon>
        <taxon>CS clade</taxon>
        <taxon>Chlamydomonadales</taxon>
        <taxon>Tetrabaenaceae</taxon>
        <taxon>Tetrabaena</taxon>
    </lineage>
</organism>
<dbReference type="InterPro" id="IPR036915">
    <property type="entry name" value="Cyclin-like_sf"/>
</dbReference>
<keyword evidence="1" id="KW-0805">Transcription regulation</keyword>
<protein>
    <submittedName>
        <fullName evidence="4">Transcription initiation factor IIB</fullName>
    </submittedName>
</protein>
<proteinExistence type="predicted"/>
<dbReference type="SUPFAM" id="SSF57783">
    <property type="entry name" value="Zinc beta-ribbon"/>
    <property type="match status" value="1"/>
</dbReference>
<dbReference type="Proteomes" id="UP000236333">
    <property type="component" value="Unassembled WGS sequence"/>
</dbReference>
<dbReference type="SUPFAM" id="SSF47954">
    <property type="entry name" value="Cyclin-like"/>
    <property type="match status" value="1"/>
</dbReference>
<keyword evidence="4" id="KW-0396">Initiation factor</keyword>
<evidence type="ECO:0000259" key="3">
    <source>
        <dbReference type="Pfam" id="PF00382"/>
    </source>
</evidence>
<dbReference type="GO" id="GO:0017025">
    <property type="term" value="F:TBP-class protein binding"/>
    <property type="evidence" value="ECO:0007669"/>
    <property type="project" value="InterPro"/>
</dbReference>
<dbReference type="Gene3D" id="1.10.472.170">
    <property type="match status" value="1"/>
</dbReference>
<dbReference type="CDD" id="cd00043">
    <property type="entry name" value="CYCLIN_SF"/>
    <property type="match status" value="1"/>
</dbReference>
<keyword evidence="5" id="KW-1185">Reference proteome</keyword>
<evidence type="ECO:0000256" key="2">
    <source>
        <dbReference type="ARBA" id="ARBA00023163"/>
    </source>
</evidence>
<evidence type="ECO:0000313" key="4">
    <source>
        <dbReference type="EMBL" id="PNH12593.1"/>
    </source>
</evidence>
<dbReference type="InterPro" id="IPR013150">
    <property type="entry name" value="TFIIB_cyclin"/>
</dbReference>
<comment type="caution">
    <text evidence="4">The sequence shown here is derived from an EMBL/GenBank/DDBJ whole genome shotgun (WGS) entry which is preliminary data.</text>
</comment>
<reference evidence="4 5" key="1">
    <citation type="journal article" date="2017" name="Mol. Biol. Evol.">
        <title>The 4-celled Tetrabaena socialis nuclear genome reveals the essential components for genetic control of cell number at the origin of multicellularity in the volvocine lineage.</title>
        <authorList>
            <person name="Featherston J."/>
            <person name="Arakaki Y."/>
            <person name="Hanschen E.R."/>
            <person name="Ferris P.J."/>
            <person name="Michod R.E."/>
            <person name="Olson B.J.S.C."/>
            <person name="Nozaki H."/>
            <person name="Durand P.M."/>
        </authorList>
    </citation>
    <scope>NUCLEOTIDE SEQUENCE [LARGE SCALE GENOMIC DNA]</scope>
    <source>
        <strain evidence="4 5">NIES-571</strain>
    </source>
</reference>
<dbReference type="PANTHER" id="PTHR11618">
    <property type="entry name" value="TRANSCRIPTION INITIATION FACTOR IIB-RELATED"/>
    <property type="match status" value="1"/>
</dbReference>
<dbReference type="GO" id="GO:0070897">
    <property type="term" value="P:transcription preinitiation complex assembly"/>
    <property type="evidence" value="ECO:0007669"/>
    <property type="project" value="InterPro"/>
</dbReference>
<feature type="domain" description="Transcription factor TFIIB cyclin-like" evidence="3">
    <location>
        <begin position="117"/>
        <end position="191"/>
    </location>
</feature>
<dbReference type="Pfam" id="PF00382">
    <property type="entry name" value="TFIIB"/>
    <property type="match status" value="1"/>
</dbReference>
<evidence type="ECO:0000256" key="1">
    <source>
        <dbReference type="ARBA" id="ARBA00023015"/>
    </source>
</evidence>
<dbReference type="InterPro" id="IPR000812">
    <property type="entry name" value="TFIIB"/>
</dbReference>
<name>A0A2J8AJB0_9CHLO</name>
<keyword evidence="4" id="KW-0648">Protein biosynthesis</keyword>
<dbReference type="GO" id="GO:0003743">
    <property type="term" value="F:translation initiation factor activity"/>
    <property type="evidence" value="ECO:0007669"/>
    <property type="project" value="UniProtKB-KW"/>
</dbReference>
<evidence type="ECO:0000313" key="5">
    <source>
        <dbReference type="Proteomes" id="UP000236333"/>
    </source>
</evidence>
<keyword evidence="2" id="KW-0804">Transcription</keyword>
<dbReference type="GO" id="GO:0097550">
    <property type="term" value="C:transcription preinitiation complex"/>
    <property type="evidence" value="ECO:0007669"/>
    <property type="project" value="TreeGrafter"/>
</dbReference>
<dbReference type="EMBL" id="PGGS01000007">
    <property type="protein sequence ID" value="PNH12593.1"/>
    <property type="molecule type" value="Genomic_DNA"/>
</dbReference>
<accession>A0A2J8AJB0</accession>
<dbReference type="PANTHER" id="PTHR11618:SF13">
    <property type="entry name" value="TRANSCRIPTION INITIATION FACTOR IIB"/>
    <property type="match status" value="1"/>
</dbReference>
<dbReference type="AlphaFoldDB" id="A0A2J8AJB0"/>